<accession>A0A251ZX30</accession>
<organism evidence="3 4">
    <name type="scientific">Commensalibacter intestini</name>
    <dbReference type="NCBI Taxonomy" id="479936"/>
    <lineage>
        <taxon>Bacteria</taxon>
        <taxon>Pseudomonadati</taxon>
        <taxon>Pseudomonadota</taxon>
        <taxon>Alphaproteobacteria</taxon>
        <taxon>Acetobacterales</taxon>
        <taxon>Acetobacteraceae</taxon>
    </lineage>
</organism>
<dbReference type="InterPro" id="IPR001173">
    <property type="entry name" value="Glyco_trans_2-like"/>
</dbReference>
<dbReference type="EMBL" id="JOPB01000002">
    <property type="protein sequence ID" value="OUI79216.1"/>
    <property type="molecule type" value="Genomic_DNA"/>
</dbReference>
<feature type="domain" description="Glycosyltransferase 2-like" evidence="2">
    <location>
        <begin position="506"/>
        <end position="658"/>
    </location>
</feature>
<evidence type="ECO:0000259" key="2">
    <source>
        <dbReference type="Pfam" id="PF00535"/>
    </source>
</evidence>
<protein>
    <submittedName>
        <fullName evidence="3">Glycosyl transferase family 1</fullName>
    </submittedName>
</protein>
<dbReference type="Gene3D" id="3.40.50.2000">
    <property type="entry name" value="Glycogen Phosphorylase B"/>
    <property type="match status" value="2"/>
</dbReference>
<keyword evidence="3" id="KW-0808">Transferase</keyword>
<proteinExistence type="predicted"/>
<dbReference type="Proteomes" id="UP000194946">
    <property type="component" value="Unassembled WGS sequence"/>
</dbReference>
<feature type="domain" description="Glycosyl transferase family 1" evidence="1">
    <location>
        <begin position="363"/>
        <end position="444"/>
    </location>
</feature>
<keyword evidence="4" id="KW-1185">Reference proteome</keyword>
<gene>
    <name evidence="3" type="ORF">HK18_04870</name>
</gene>
<dbReference type="PANTHER" id="PTHR22916:SF3">
    <property type="entry name" value="UDP-GLCNAC:BETAGAL BETA-1,3-N-ACETYLGLUCOSAMINYLTRANSFERASE-LIKE PROTEIN 1"/>
    <property type="match status" value="1"/>
</dbReference>
<evidence type="ECO:0000259" key="1">
    <source>
        <dbReference type="Pfam" id="PF00534"/>
    </source>
</evidence>
<evidence type="ECO:0000313" key="4">
    <source>
        <dbReference type="Proteomes" id="UP000194946"/>
    </source>
</evidence>
<dbReference type="SUPFAM" id="SSF53756">
    <property type="entry name" value="UDP-Glycosyltransferase/glycogen phosphorylase"/>
    <property type="match status" value="1"/>
</dbReference>
<dbReference type="Pfam" id="PF00535">
    <property type="entry name" value="Glycos_transf_2"/>
    <property type="match status" value="1"/>
</dbReference>
<reference evidence="4" key="1">
    <citation type="submission" date="2014-06" db="EMBL/GenBank/DDBJ databases">
        <authorList>
            <person name="Winans N.J."/>
            <person name="Newell P.D."/>
            <person name="Douglas A.E."/>
        </authorList>
    </citation>
    <scope>NUCLEOTIDE SEQUENCE [LARGE SCALE GENOMIC DNA]</scope>
    <source>
        <strain evidence="4">DmL_052</strain>
    </source>
</reference>
<dbReference type="Pfam" id="PF00534">
    <property type="entry name" value="Glycos_transf_1"/>
    <property type="match status" value="1"/>
</dbReference>
<dbReference type="InterPro" id="IPR029044">
    <property type="entry name" value="Nucleotide-diphossugar_trans"/>
</dbReference>
<dbReference type="GO" id="GO:0016758">
    <property type="term" value="F:hexosyltransferase activity"/>
    <property type="evidence" value="ECO:0007669"/>
    <property type="project" value="UniProtKB-ARBA"/>
</dbReference>
<dbReference type="CDD" id="cd00761">
    <property type="entry name" value="Glyco_tranf_GTA_type"/>
    <property type="match status" value="1"/>
</dbReference>
<dbReference type="SUPFAM" id="SSF53448">
    <property type="entry name" value="Nucleotide-diphospho-sugar transferases"/>
    <property type="match status" value="1"/>
</dbReference>
<dbReference type="InterPro" id="IPR001296">
    <property type="entry name" value="Glyco_trans_1"/>
</dbReference>
<name>A0A251ZX30_9PROT</name>
<dbReference type="PANTHER" id="PTHR22916">
    <property type="entry name" value="GLYCOSYLTRANSFERASE"/>
    <property type="match status" value="1"/>
</dbReference>
<dbReference type="Gene3D" id="3.90.550.10">
    <property type="entry name" value="Spore Coat Polysaccharide Biosynthesis Protein SpsA, Chain A"/>
    <property type="match status" value="1"/>
</dbReference>
<comment type="caution">
    <text evidence="3">The sequence shown here is derived from an EMBL/GenBank/DDBJ whole genome shotgun (WGS) entry which is preliminary data.</text>
</comment>
<dbReference type="AlphaFoldDB" id="A0A251ZX30"/>
<evidence type="ECO:0000313" key="3">
    <source>
        <dbReference type="EMBL" id="OUI79216.1"/>
    </source>
</evidence>
<sequence>MVLFRHILSYFNKKDEITSSPNYFILRYFYLTIRVVFAMSKILIVTPDIEGPIRNGGIGTAFTSLSNLIASTDHQIDVLYTYSHSEIKNKPLKYWEKIYKNHRINFIPLPSPEDLHVDSPYFRNKSYLVYHWLKQNNQYNTIIGCEWQANLYYTLLAKKQGLNFLNTKFIINTHGATLWADEGNYQLPYGQDNIELYFMEQKTVEMADEVISPSQYLINWMESKKWQLPNQTQVILNCEPFPLKEPEEKEKTSSKLLDKNVKSENEDKNKIELVFFGRLETRKGLDIFLKSLEALTFEQLQSISKITFLGKMVNIHNIDSVTYINNKITRIEEQIYQKIDPTQLQQLQPTGKNKKLSTITDTDEEKTNSKYTKLNLQKKIQILTDYNRLQAHEYIKHKNVLVIIPSLVENSPYTVYECLMNNINFIASDIGGIPELIKEEQRKHILFKLTPVELYKSLSYRMNNLQVKAELSHSLKEIHQQWLTELNKPAIVVSPKNISSGKPKVSVCLTHHDRHILLQQAITSLQNQTYDNFEVILIDDGSTNKQTHHYLDLIQPFFNERGWKIIKSTNNYLGAARNLAAKYAEGEYLLFMDDDNVAKPHEISTFVKAALYSKADILTTPSEVIDSKKYPSNLKEKTTYWLPMGGDLNTGSFQNCFGDANAFIKKSVFDALGGFTEDYGIGHEDWEFFAKAVSSGYILNVVPESLFYYRVLNTGMFLSGNSARNLFRSYRPFMDPEGKTPYALGLIPALYDKIHYLESELNHCKGHSHYNEIYAIKDQLNYLFSQQQDGWANDRFNVLNEKLDSLTSQQQDGWANDRFNVLNEKLEMLTSQEKDGWANDRFHALSSKIETLISEQQNNQLNMLNDKIERISISTRPLWRKVAHRIKNYLKR</sequence>